<keyword evidence="3" id="KW-1185">Reference proteome</keyword>
<reference evidence="3" key="1">
    <citation type="submission" date="2018-05" db="EMBL/GenBank/DDBJ databases">
        <title>Pedobacter paludis sp. nov., isolated from wetland soil.</title>
        <authorList>
            <person name="Zhang Y."/>
        </authorList>
    </citation>
    <scope>NUCLEOTIDE SEQUENCE [LARGE SCALE GENOMIC DNA]</scope>
    <source>
        <strain evidence="3">R-8</strain>
    </source>
</reference>
<dbReference type="EMBL" id="QGNY01000001">
    <property type="protein sequence ID" value="PWS33074.1"/>
    <property type="molecule type" value="Genomic_DNA"/>
</dbReference>
<proteinExistence type="predicted"/>
<keyword evidence="1" id="KW-0732">Signal</keyword>
<accession>A0A317F1N7</accession>
<evidence type="ECO:0000313" key="3">
    <source>
        <dbReference type="Proteomes" id="UP000245391"/>
    </source>
</evidence>
<gene>
    <name evidence="2" type="ORF">DF947_00055</name>
</gene>
<dbReference type="AlphaFoldDB" id="A0A317F1N7"/>
<feature type="signal peptide" evidence="1">
    <location>
        <begin position="1"/>
        <end position="22"/>
    </location>
</feature>
<name>A0A317F1N7_9SPHI</name>
<protein>
    <submittedName>
        <fullName evidence="2">Uncharacterized protein</fullName>
    </submittedName>
</protein>
<evidence type="ECO:0000313" key="2">
    <source>
        <dbReference type="EMBL" id="PWS33074.1"/>
    </source>
</evidence>
<organism evidence="2 3">
    <name type="scientific">Pedobacter paludis</name>
    <dbReference type="NCBI Taxonomy" id="2203212"/>
    <lineage>
        <taxon>Bacteria</taxon>
        <taxon>Pseudomonadati</taxon>
        <taxon>Bacteroidota</taxon>
        <taxon>Sphingobacteriia</taxon>
        <taxon>Sphingobacteriales</taxon>
        <taxon>Sphingobacteriaceae</taxon>
        <taxon>Pedobacter</taxon>
    </lineage>
</organism>
<comment type="caution">
    <text evidence="2">The sequence shown here is derived from an EMBL/GenBank/DDBJ whole genome shotgun (WGS) entry which is preliminary data.</text>
</comment>
<sequence length="138" mass="14957">MMMKIFLLFVSCIFHPLCEVIAAEGCRIGSVVYTGKITNIPGPFGLGNRPQFDSDPATALGLYGGSCPVGGAFQYASITGLTLENCGFTTNYNDNTIGTVVNYDIVQCNFDYMIPLLAFPLIGLALFHMEKKQVKVIT</sequence>
<dbReference type="Proteomes" id="UP000245391">
    <property type="component" value="Unassembled WGS sequence"/>
</dbReference>
<evidence type="ECO:0000256" key="1">
    <source>
        <dbReference type="SAM" id="SignalP"/>
    </source>
</evidence>
<feature type="chain" id="PRO_5016448057" evidence="1">
    <location>
        <begin position="23"/>
        <end position="138"/>
    </location>
</feature>